<dbReference type="RefSeq" id="WP_206722361.1">
    <property type="nucleotide sequence ID" value="NZ_CP071090.1"/>
</dbReference>
<proteinExistence type="predicted"/>
<gene>
    <name evidence="1" type="ORF">JY651_36960</name>
</gene>
<dbReference type="Pfam" id="PF10604">
    <property type="entry name" value="Polyketide_cyc2"/>
    <property type="match status" value="1"/>
</dbReference>
<name>A0ABX7NQV6_9BACT</name>
<dbReference type="InterPro" id="IPR019587">
    <property type="entry name" value="Polyketide_cyclase/dehydratase"/>
</dbReference>
<protein>
    <submittedName>
        <fullName evidence="1">SRPBCC domain-containing protein</fullName>
    </submittedName>
</protein>
<reference evidence="1 2" key="1">
    <citation type="submission" date="2021-02" db="EMBL/GenBank/DDBJ databases">
        <title>De Novo genome assembly of isolated myxobacteria.</title>
        <authorList>
            <person name="Stevens D.C."/>
        </authorList>
    </citation>
    <scope>NUCLEOTIDE SEQUENCE [LARGE SCALE GENOMIC DNA]</scope>
    <source>
        <strain evidence="2">SCPEA02</strain>
    </source>
</reference>
<dbReference type="Proteomes" id="UP000662747">
    <property type="component" value="Chromosome"/>
</dbReference>
<dbReference type="CDD" id="cd07822">
    <property type="entry name" value="SRPBCC_4"/>
    <property type="match status" value="1"/>
</dbReference>
<dbReference type="PANTHER" id="PTHR36166:SF1">
    <property type="entry name" value="SRPBCC DOMAIN-CONTAINING PROTEIN"/>
    <property type="match status" value="1"/>
</dbReference>
<evidence type="ECO:0000313" key="1">
    <source>
        <dbReference type="EMBL" id="QSQ20781.1"/>
    </source>
</evidence>
<accession>A0ABX7NQV6</accession>
<dbReference type="PANTHER" id="PTHR36166">
    <property type="entry name" value="CHROMOSOME 9, WHOLE GENOME SHOTGUN SEQUENCE"/>
    <property type="match status" value="1"/>
</dbReference>
<sequence length="157" mass="17172">MARRLSSGATMVRLETETRLDATPTEVWNVLSDFARYAEWNPLMLEARGEVKPGARVAMRVTSPDGSGKRYGFNATLVRAEPGVALEWKGGVPGVLSGLHYFRLSPDGTGTRLVHGEDFSGFIVTLMGRKRIEGFRPAYEGLNHALAARLRTRAAAP</sequence>
<dbReference type="Gene3D" id="3.30.530.20">
    <property type="match status" value="1"/>
</dbReference>
<evidence type="ECO:0000313" key="2">
    <source>
        <dbReference type="Proteomes" id="UP000662747"/>
    </source>
</evidence>
<dbReference type="SUPFAM" id="SSF55961">
    <property type="entry name" value="Bet v1-like"/>
    <property type="match status" value="1"/>
</dbReference>
<dbReference type="EMBL" id="CP071090">
    <property type="protein sequence ID" value="QSQ20781.1"/>
    <property type="molecule type" value="Genomic_DNA"/>
</dbReference>
<organism evidence="1 2">
    <name type="scientific">Pyxidicoccus parkwayensis</name>
    <dbReference type="NCBI Taxonomy" id="2813578"/>
    <lineage>
        <taxon>Bacteria</taxon>
        <taxon>Pseudomonadati</taxon>
        <taxon>Myxococcota</taxon>
        <taxon>Myxococcia</taxon>
        <taxon>Myxococcales</taxon>
        <taxon>Cystobacterineae</taxon>
        <taxon>Myxococcaceae</taxon>
        <taxon>Pyxidicoccus</taxon>
    </lineage>
</organism>
<keyword evidence="2" id="KW-1185">Reference proteome</keyword>
<dbReference type="InterPro" id="IPR023393">
    <property type="entry name" value="START-like_dom_sf"/>
</dbReference>